<dbReference type="Proteomes" id="UP000786875">
    <property type="component" value="Unassembled WGS sequence"/>
</dbReference>
<name>A0ABS5T5J0_9GAMM</name>
<dbReference type="RefSeq" id="WP_214214160.1">
    <property type="nucleotide sequence ID" value="NZ_JABBFO010000008.1"/>
</dbReference>
<comment type="caution">
    <text evidence="1">The sequence shown here is derived from an EMBL/GenBank/DDBJ whole genome shotgun (WGS) entry which is preliminary data.</text>
</comment>
<gene>
    <name evidence="1" type="ORF">HGT73_09550</name>
</gene>
<dbReference type="EMBL" id="JABBFO010000008">
    <property type="protein sequence ID" value="MBT0727624.1"/>
    <property type="molecule type" value="Genomic_DNA"/>
</dbReference>
<organism evidence="1 2">
    <name type="scientific">Rosenbergiella australiborealis</name>
    <dbReference type="NCBI Taxonomy" id="1544696"/>
    <lineage>
        <taxon>Bacteria</taxon>
        <taxon>Pseudomonadati</taxon>
        <taxon>Pseudomonadota</taxon>
        <taxon>Gammaproteobacteria</taxon>
        <taxon>Enterobacterales</taxon>
        <taxon>Erwiniaceae</taxon>
        <taxon>Rosenbergiella</taxon>
    </lineage>
</organism>
<evidence type="ECO:0000313" key="1">
    <source>
        <dbReference type="EMBL" id="MBT0727624.1"/>
    </source>
</evidence>
<sequence length="200" mass="22325">MDSKIVINAIIDELSSLPNDLYLGIERTVQDLAIFSGGSKIQQRNIDDDKRLLRALEKIHSNRIHLVNMATLIIKNALSYLPDSLLKELTEKIMVTSVSVFSRQVMLLGLSEYIANNLLKGIVMGALTKLAVRLGVGSVTGGVLVQGLLSRASAASRNLKIKHPKLWTELYSTDLDMLYFIFEKPLAHYSNMSTYTFQEL</sequence>
<accession>A0ABS5T5J0</accession>
<proteinExistence type="predicted"/>
<evidence type="ECO:0000313" key="2">
    <source>
        <dbReference type="Proteomes" id="UP000786875"/>
    </source>
</evidence>
<reference evidence="1 2" key="1">
    <citation type="submission" date="2020-04" db="EMBL/GenBank/DDBJ databases">
        <title>Genome sequencing of Rosenbergiella species.</title>
        <authorList>
            <person name="Alvarez-Perez S."/>
            <person name="Lievens B."/>
        </authorList>
    </citation>
    <scope>NUCLEOTIDE SEQUENCE [LARGE SCALE GENOMIC DNA]</scope>
    <source>
        <strain evidence="1 2">CdVSA20.1</strain>
    </source>
</reference>
<keyword evidence="2" id="KW-1185">Reference proteome</keyword>
<protein>
    <submittedName>
        <fullName evidence="1">Uncharacterized protein</fullName>
    </submittedName>
</protein>